<evidence type="ECO:0000256" key="3">
    <source>
        <dbReference type="ARBA" id="ARBA00022833"/>
    </source>
</evidence>
<feature type="compositionally biased region" description="Polar residues" evidence="5">
    <location>
        <begin position="122"/>
        <end position="132"/>
    </location>
</feature>
<dbReference type="STRING" id="988480.A0A075AQ73"/>
<reference evidence="7 9" key="1">
    <citation type="journal article" date="2013" name="Curr. Biol.">
        <title>Shared signatures of parasitism and phylogenomics unite Cryptomycota and microsporidia.</title>
        <authorList>
            <person name="James T.Y."/>
            <person name="Pelin A."/>
            <person name="Bonen L."/>
            <person name="Ahrendt S."/>
            <person name="Sain D."/>
            <person name="Corradi N."/>
            <person name="Stajich J.E."/>
        </authorList>
    </citation>
    <scope>NUCLEOTIDE SEQUENCE [LARGE SCALE GENOMIC DNA]</scope>
    <source>
        <strain evidence="7 9">CSF55</strain>
        <strain evidence="7 9">CSF55</strain>
    </source>
</reference>
<reference evidence="8" key="3">
    <citation type="submission" date="2018-08" db="EMBL/GenBank/DDBJ databases">
        <title>Leveraging single-cell genomics to expand the Fungal Tree of Life.</title>
        <authorList>
            <consortium name="DOE Joint Genome Institute"/>
            <person name="Ahrendt S.R."/>
            <person name="Quandt C.A."/>
            <person name="Ciobanu D."/>
            <person name="Clum A."/>
            <person name="Salamov A."/>
            <person name="Andreopoulos B."/>
            <person name="Cheng J.-F."/>
            <person name="Woyke T."/>
            <person name="Pelin A."/>
            <person name="Henrissat B."/>
            <person name="Reynolds N."/>
            <person name="Benny G.L."/>
            <person name="Smith M.E."/>
            <person name="James T.Y."/>
            <person name="Grigoriev I.V."/>
        </authorList>
    </citation>
    <scope>NUCLEOTIDE SEQUENCE</scope>
    <source>
        <strain evidence="8">CSF55</strain>
    </source>
</reference>
<dbReference type="InterPro" id="IPR001841">
    <property type="entry name" value="Znf_RING"/>
</dbReference>
<feature type="domain" description="RING-type" evidence="6">
    <location>
        <begin position="306"/>
        <end position="347"/>
    </location>
</feature>
<accession>A0A075AQ73</accession>
<dbReference type="SMART" id="SM00184">
    <property type="entry name" value="RING"/>
    <property type="match status" value="1"/>
</dbReference>
<feature type="compositionally biased region" description="Acidic residues" evidence="5">
    <location>
        <begin position="22"/>
        <end position="31"/>
    </location>
</feature>
<dbReference type="EMBL" id="KE561154">
    <property type="protein sequence ID" value="EPZ32396.1"/>
    <property type="molecule type" value="Genomic_DNA"/>
</dbReference>
<dbReference type="SUPFAM" id="SSF57850">
    <property type="entry name" value="RING/U-box"/>
    <property type="match status" value="1"/>
</dbReference>
<dbReference type="GO" id="GO:0061630">
    <property type="term" value="F:ubiquitin protein ligase activity"/>
    <property type="evidence" value="ECO:0007669"/>
    <property type="project" value="TreeGrafter"/>
</dbReference>
<keyword evidence="1" id="KW-0479">Metal-binding</keyword>
<evidence type="ECO:0000313" key="8">
    <source>
        <dbReference type="EMBL" id="RKP21675.1"/>
    </source>
</evidence>
<sequence>MEINMYPGSSSEMSKRRRQETDQVENLDEEGPSNSSVSERIRGKRRAPTETTLDPPEPRRSTRNLPASFQSRGNKSTTSTSNNQTRRAKPRESEPFAIDDSEVLEPPRRRRKIEESVEPTMVTRSRSTQNTDMAGPSTSNGNTSRSRTQRRASKRPQLRPAEHNEPSQGRTNTRRRGNNRLTSSRATRDVINLSDHDSNQSGDELQDIGYRNRAVEFGNAYRVRDPLETIAAIVQRDSFIRLFHILMNGPSYANVDEMGYDELWELQETLGNVKQKGATLEAINSIPVYKYFELDDSLKGDEVCNCTICLTDYDSFDEVKALYCSHVFHKECVDRWLSENASCPVCREKLED</sequence>
<evidence type="ECO:0000256" key="4">
    <source>
        <dbReference type="PROSITE-ProRule" id="PRU00175"/>
    </source>
</evidence>
<dbReference type="InterPro" id="IPR051834">
    <property type="entry name" value="RING_finger_E3_ligase"/>
</dbReference>
<dbReference type="Gene3D" id="3.30.40.10">
    <property type="entry name" value="Zinc/RING finger domain, C3HC4 (zinc finger)"/>
    <property type="match status" value="1"/>
</dbReference>
<keyword evidence="2 4" id="KW-0863">Zinc-finger</keyword>
<evidence type="ECO:0000256" key="2">
    <source>
        <dbReference type="ARBA" id="ARBA00022771"/>
    </source>
</evidence>
<evidence type="ECO:0000313" key="7">
    <source>
        <dbReference type="EMBL" id="EPZ32396.1"/>
    </source>
</evidence>
<dbReference type="PROSITE" id="PS50089">
    <property type="entry name" value="ZF_RING_2"/>
    <property type="match status" value="1"/>
</dbReference>
<dbReference type="GO" id="GO:0008270">
    <property type="term" value="F:zinc ion binding"/>
    <property type="evidence" value="ECO:0007669"/>
    <property type="project" value="UniProtKB-KW"/>
</dbReference>
<evidence type="ECO:0000256" key="1">
    <source>
        <dbReference type="ARBA" id="ARBA00022723"/>
    </source>
</evidence>
<name>A0A075AQ73_ROZAC</name>
<keyword evidence="3" id="KW-0862">Zinc</keyword>
<dbReference type="PANTHER" id="PTHR45931:SF3">
    <property type="entry name" value="RING ZINC FINGER-CONTAINING PROTEIN"/>
    <property type="match status" value="1"/>
</dbReference>
<dbReference type="CDD" id="cd16467">
    <property type="entry name" value="RING-H2_RNF6-like"/>
    <property type="match status" value="1"/>
</dbReference>
<dbReference type="GO" id="GO:0005634">
    <property type="term" value="C:nucleus"/>
    <property type="evidence" value="ECO:0007669"/>
    <property type="project" value="TreeGrafter"/>
</dbReference>
<reference evidence="10" key="2">
    <citation type="journal article" date="2018" name="Nat. Microbiol.">
        <title>Leveraging single-cell genomics to expand the fungal tree of life.</title>
        <authorList>
            <person name="Ahrendt S.R."/>
            <person name="Quandt C.A."/>
            <person name="Ciobanu D."/>
            <person name="Clum A."/>
            <person name="Salamov A."/>
            <person name="Andreopoulos B."/>
            <person name="Cheng J.F."/>
            <person name="Woyke T."/>
            <person name="Pelin A."/>
            <person name="Henrissat B."/>
            <person name="Reynolds N.K."/>
            <person name="Benny G.L."/>
            <person name="Smith M.E."/>
            <person name="James T.Y."/>
            <person name="Grigoriev I.V."/>
        </authorList>
    </citation>
    <scope>NUCLEOTIDE SEQUENCE [LARGE SCALE GENOMIC DNA]</scope>
    <source>
        <strain evidence="10">CSF55</strain>
    </source>
</reference>
<evidence type="ECO:0000313" key="10">
    <source>
        <dbReference type="Proteomes" id="UP000281549"/>
    </source>
</evidence>
<dbReference type="GO" id="GO:0006511">
    <property type="term" value="P:ubiquitin-dependent protein catabolic process"/>
    <property type="evidence" value="ECO:0007669"/>
    <property type="project" value="TreeGrafter"/>
</dbReference>
<dbReference type="AlphaFoldDB" id="A0A075AQ73"/>
<dbReference type="InterPro" id="IPR013083">
    <property type="entry name" value="Znf_RING/FYVE/PHD"/>
</dbReference>
<feature type="compositionally biased region" description="Low complexity" evidence="5">
    <location>
        <begin position="137"/>
        <end position="146"/>
    </location>
</feature>
<dbReference type="Proteomes" id="UP000281549">
    <property type="component" value="Unassembled WGS sequence"/>
</dbReference>
<dbReference type="Pfam" id="PF13639">
    <property type="entry name" value="zf-RING_2"/>
    <property type="match status" value="1"/>
</dbReference>
<feature type="compositionally biased region" description="Low complexity" evidence="5">
    <location>
        <begin position="71"/>
        <end position="85"/>
    </location>
</feature>
<dbReference type="Proteomes" id="UP000030755">
    <property type="component" value="Unassembled WGS sequence"/>
</dbReference>
<dbReference type="HOGENOM" id="CLU_787904_0_0_1"/>
<evidence type="ECO:0000313" key="9">
    <source>
        <dbReference type="Proteomes" id="UP000030755"/>
    </source>
</evidence>
<feature type="compositionally biased region" description="Basic residues" evidence="5">
    <location>
        <begin position="147"/>
        <end position="157"/>
    </location>
</feature>
<protein>
    <recommendedName>
        <fullName evidence="6">RING-type domain-containing protein</fullName>
    </recommendedName>
</protein>
<dbReference type="OrthoDB" id="8062037at2759"/>
<dbReference type="PANTHER" id="PTHR45931">
    <property type="entry name" value="SI:CH211-59O9.10"/>
    <property type="match status" value="1"/>
</dbReference>
<evidence type="ECO:0000259" key="6">
    <source>
        <dbReference type="PROSITE" id="PS50089"/>
    </source>
</evidence>
<organism evidence="7 9">
    <name type="scientific">Rozella allomycis (strain CSF55)</name>
    <dbReference type="NCBI Taxonomy" id="988480"/>
    <lineage>
        <taxon>Eukaryota</taxon>
        <taxon>Fungi</taxon>
        <taxon>Fungi incertae sedis</taxon>
        <taxon>Cryptomycota</taxon>
        <taxon>Cryptomycota incertae sedis</taxon>
        <taxon>Rozella</taxon>
    </lineage>
</organism>
<proteinExistence type="predicted"/>
<gene>
    <name evidence="7" type="ORF">O9G_001298</name>
    <name evidence="8" type="ORF">ROZALSC1DRAFT_26930</name>
</gene>
<feature type="region of interest" description="Disordered" evidence="5">
    <location>
        <begin position="1"/>
        <end position="205"/>
    </location>
</feature>
<dbReference type="EMBL" id="ML004937">
    <property type="protein sequence ID" value="RKP21675.1"/>
    <property type="molecule type" value="Genomic_DNA"/>
</dbReference>
<evidence type="ECO:0000256" key="5">
    <source>
        <dbReference type="SAM" id="MobiDB-lite"/>
    </source>
</evidence>
<keyword evidence="9" id="KW-1185">Reference proteome</keyword>